<dbReference type="EC" id="3.4.19.12" evidence="7"/>
<comment type="caution">
    <text evidence="11">The sequence shown here is derived from an EMBL/GenBank/DDBJ whole genome shotgun (WGS) entry which is preliminary data.</text>
</comment>
<protein>
    <recommendedName>
        <fullName evidence="7">Ubiquitin carboxyl-terminal hydrolase</fullName>
        <ecNumber evidence="7">3.4.19.12</ecNumber>
    </recommendedName>
</protein>
<evidence type="ECO:0000259" key="10">
    <source>
        <dbReference type="PROSITE" id="PS52048"/>
    </source>
</evidence>
<evidence type="ECO:0000256" key="4">
    <source>
        <dbReference type="ARBA" id="ARBA00022801"/>
    </source>
</evidence>
<dbReference type="PANTHER" id="PTHR10589">
    <property type="entry name" value="UBIQUITIN CARBOXYL-TERMINAL HYDROLASE"/>
    <property type="match status" value="1"/>
</dbReference>
<sequence>MPSPSGKETTLICLLTLSRTRLCLSQLSSLSRFANFLFHITLFLLILFSSTHLSILYVYQKTRLPQRHPILGHSSLHHRILVWIGKMSNSFRISSPKDTDDAPSERPLRRSSRRAATIAVKAPEASIETSSTSSLNERRRNPKRKAAEAATESLNLPQNMLDEALRPLTTTDIEEWEGWVELESEPAFFNTILQDLGVKDVKVQELFSIDQSWLDTLLKPIYGLIFLFQYTSDADESEGEDETGSLWFANQTTNNACATFALLNIVMNAPNIELGDKLREFKKETKDLNTVLRGHAVGNNKFMRSIHNSFTRRMDHLNADLCLEHAVSHTKSKKAKTKSKAAKKTSKKTRVHESYGFHFIAYVPVDGYVWELDGLRSKPHRIGPIASNETCWTNIARPQIEGRILQYEESQIAFNLLALCQRPAALHSRAIAQVAATIRFLKDQMKDNSEFADLINGQLPVLENPADLSEFNLLPPDIENATFPNAVKAEISRVASNVDEAYDLYQRLVVDLKVAIGEHRAEMVSLSVDEQRVKDRKKDFGQALHRWVQKLAEKGVLEELIENS</sequence>
<dbReference type="FunFam" id="3.40.532.10:FF:000010">
    <property type="entry name" value="Ubiquitin carboxyl-terminal hydrolase"/>
    <property type="match status" value="1"/>
</dbReference>
<evidence type="ECO:0000313" key="12">
    <source>
        <dbReference type="Proteomes" id="UP000826573"/>
    </source>
</evidence>
<keyword evidence="9" id="KW-0812">Transmembrane</keyword>
<feature type="compositionally biased region" description="Basic and acidic residues" evidence="8">
    <location>
        <begin position="95"/>
        <end position="108"/>
    </location>
</feature>
<feature type="region of interest" description="Disordered" evidence="8">
    <location>
        <begin position="94"/>
        <end position="153"/>
    </location>
</feature>
<dbReference type="PRINTS" id="PR00707">
    <property type="entry name" value="UBCTHYDRLASE"/>
</dbReference>
<dbReference type="InterPro" id="IPR038765">
    <property type="entry name" value="Papain-like_cys_pep_sf"/>
</dbReference>
<organism evidence="11 12">
    <name type="scientific">Trichoderma semiorbis</name>
    <dbReference type="NCBI Taxonomy" id="1491008"/>
    <lineage>
        <taxon>Eukaryota</taxon>
        <taxon>Fungi</taxon>
        <taxon>Dikarya</taxon>
        <taxon>Ascomycota</taxon>
        <taxon>Pezizomycotina</taxon>
        <taxon>Sordariomycetes</taxon>
        <taxon>Hypocreomycetidae</taxon>
        <taxon>Hypocreales</taxon>
        <taxon>Hypocreaceae</taxon>
        <taxon>Trichoderma</taxon>
    </lineage>
</organism>
<keyword evidence="9" id="KW-0472">Membrane</keyword>
<feature type="active site" description="Nucleophile" evidence="6">
    <location>
        <position position="257"/>
    </location>
</feature>
<dbReference type="GO" id="GO:0016579">
    <property type="term" value="P:protein deubiquitination"/>
    <property type="evidence" value="ECO:0007669"/>
    <property type="project" value="TreeGrafter"/>
</dbReference>
<evidence type="ECO:0000256" key="6">
    <source>
        <dbReference type="PROSITE-ProRule" id="PRU01393"/>
    </source>
</evidence>
<comment type="catalytic activity">
    <reaction evidence="1 6 7">
        <text>Thiol-dependent hydrolysis of ester, thioester, amide, peptide and isopeptide bonds formed by the C-terminal Gly of ubiquitin (a 76-residue protein attached to proteins as an intracellular targeting signal).</text>
        <dbReference type="EC" id="3.4.19.12"/>
    </reaction>
</comment>
<feature type="active site" description="Proton donor" evidence="6">
    <location>
        <position position="358"/>
    </location>
</feature>
<evidence type="ECO:0000256" key="2">
    <source>
        <dbReference type="ARBA" id="ARBA00022670"/>
    </source>
</evidence>
<feature type="site" description="Important for enzyme activity" evidence="6">
    <location>
        <position position="373"/>
    </location>
</feature>
<proteinExistence type="inferred from homology"/>
<name>A0A9P8HIS9_9HYPO</name>
<keyword evidence="3 6" id="KW-0833">Ubl conjugation pathway</keyword>
<feature type="transmembrane region" description="Helical" evidence="9">
    <location>
        <begin position="35"/>
        <end position="59"/>
    </location>
</feature>
<dbReference type="GO" id="GO:0006511">
    <property type="term" value="P:ubiquitin-dependent protein catabolic process"/>
    <property type="evidence" value="ECO:0007669"/>
    <property type="project" value="UniProtKB-UniRule"/>
</dbReference>
<dbReference type="InterPro" id="IPR001578">
    <property type="entry name" value="Peptidase_C12_UCH"/>
</dbReference>
<comment type="similarity">
    <text evidence="6 7">Belongs to the peptidase C12 family.</text>
</comment>
<keyword evidence="12" id="KW-1185">Reference proteome</keyword>
<dbReference type="GO" id="GO:0005737">
    <property type="term" value="C:cytoplasm"/>
    <property type="evidence" value="ECO:0007669"/>
    <property type="project" value="TreeGrafter"/>
</dbReference>
<dbReference type="PROSITE" id="PS52048">
    <property type="entry name" value="UCH_DOMAIN"/>
    <property type="match status" value="1"/>
</dbReference>
<evidence type="ECO:0000256" key="3">
    <source>
        <dbReference type="ARBA" id="ARBA00022786"/>
    </source>
</evidence>
<evidence type="ECO:0000313" key="11">
    <source>
        <dbReference type="EMBL" id="KAH0529795.1"/>
    </source>
</evidence>
<dbReference type="CDD" id="cd09617">
    <property type="entry name" value="Peptidase_C12_UCH37_BAP1"/>
    <property type="match status" value="1"/>
</dbReference>
<accession>A0A9P8HIS9</accession>
<dbReference type="SUPFAM" id="SSF54001">
    <property type="entry name" value="Cysteine proteinases"/>
    <property type="match status" value="1"/>
</dbReference>
<dbReference type="Proteomes" id="UP000826573">
    <property type="component" value="Unassembled WGS sequence"/>
</dbReference>
<keyword evidence="2 6" id="KW-0645">Protease</keyword>
<keyword evidence="9" id="KW-1133">Transmembrane helix</keyword>
<evidence type="ECO:0000256" key="9">
    <source>
        <dbReference type="SAM" id="Phobius"/>
    </source>
</evidence>
<dbReference type="PANTHER" id="PTHR10589:SF29">
    <property type="entry name" value="UBIQUITIN CARBOXYL-TERMINAL HYDROLASE"/>
    <property type="match status" value="1"/>
</dbReference>
<feature type="site" description="Transition state stabilizer" evidence="6">
    <location>
        <position position="251"/>
    </location>
</feature>
<keyword evidence="4 6" id="KW-0378">Hydrolase</keyword>
<dbReference type="PROSITE" id="PS52049">
    <property type="entry name" value="ULD"/>
    <property type="match status" value="1"/>
</dbReference>
<evidence type="ECO:0000256" key="7">
    <source>
        <dbReference type="RuleBase" id="RU361215"/>
    </source>
</evidence>
<dbReference type="AlphaFoldDB" id="A0A9P8HIS9"/>
<dbReference type="EMBL" id="JAIMJC010000002">
    <property type="protein sequence ID" value="KAH0529795.1"/>
    <property type="molecule type" value="Genomic_DNA"/>
</dbReference>
<evidence type="ECO:0000256" key="1">
    <source>
        <dbReference type="ARBA" id="ARBA00000707"/>
    </source>
</evidence>
<reference evidence="11 12" key="1">
    <citation type="submission" date="2021-08" db="EMBL/GenBank/DDBJ databases">
        <title>The highly contiguous genome resource for Trichoderma semiorbis FJ059, a fungal antagonistic to plant pathogens.</title>
        <authorList>
            <person name="Liu T."/>
        </authorList>
    </citation>
    <scope>NUCLEOTIDE SEQUENCE [LARGE SCALE GENOMIC DNA]</scope>
    <source>
        <strain evidence="11 12">FJ059</strain>
    </source>
</reference>
<gene>
    <name evidence="11" type="ORF">TsFJ059_004500</name>
</gene>
<feature type="domain" description="UCH catalytic" evidence="10">
    <location>
        <begin position="178"/>
        <end position="421"/>
    </location>
</feature>
<dbReference type="GO" id="GO:0004843">
    <property type="term" value="F:cysteine-type deubiquitinase activity"/>
    <property type="evidence" value="ECO:0007669"/>
    <property type="project" value="UniProtKB-UniRule"/>
</dbReference>
<dbReference type="Gene3D" id="3.40.532.10">
    <property type="entry name" value="Peptidase C12, ubiquitin carboxyl-terminal hydrolase"/>
    <property type="match status" value="1"/>
</dbReference>
<evidence type="ECO:0000256" key="8">
    <source>
        <dbReference type="SAM" id="MobiDB-lite"/>
    </source>
</evidence>
<keyword evidence="5 6" id="KW-0788">Thiol protease</keyword>
<evidence type="ECO:0000256" key="5">
    <source>
        <dbReference type="ARBA" id="ARBA00022807"/>
    </source>
</evidence>
<dbReference type="Pfam" id="PF01088">
    <property type="entry name" value="Peptidase_C12"/>
    <property type="match status" value="1"/>
</dbReference>
<dbReference type="InterPro" id="IPR036959">
    <property type="entry name" value="Peptidase_C12_UCH_sf"/>
</dbReference>